<protein>
    <submittedName>
        <fullName evidence="1">Uncharacterized protein</fullName>
    </submittedName>
</protein>
<keyword evidence="2" id="KW-1185">Reference proteome</keyword>
<dbReference type="Proteomes" id="UP001341840">
    <property type="component" value="Unassembled WGS sequence"/>
</dbReference>
<comment type="caution">
    <text evidence="1">The sequence shown here is derived from an EMBL/GenBank/DDBJ whole genome shotgun (WGS) entry which is preliminary data.</text>
</comment>
<evidence type="ECO:0000313" key="2">
    <source>
        <dbReference type="Proteomes" id="UP001341840"/>
    </source>
</evidence>
<accession>A0ABU6V8H2</accession>
<evidence type="ECO:0000313" key="1">
    <source>
        <dbReference type="EMBL" id="MED6169684.1"/>
    </source>
</evidence>
<organism evidence="1 2">
    <name type="scientific">Stylosanthes scabra</name>
    <dbReference type="NCBI Taxonomy" id="79078"/>
    <lineage>
        <taxon>Eukaryota</taxon>
        <taxon>Viridiplantae</taxon>
        <taxon>Streptophyta</taxon>
        <taxon>Embryophyta</taxon>
        <taxon>Tracheophyta</taxon>
        <taxon>Spermatophyta</taxon>
        <taxon>Magnoliopsida</taxon>
        <taxon>eudicotyledons</taxon>
        <taxon>Gunneridae</taxon>
        <taxon>Pentapetalae</taxon>
        <taxon>rosids</taxon>
        <taxon>fabids</taxon>
        <taxon>Fabales</taxon>
        <taxon>Fabaceae</taxon>
        <taxon>Papilionoideae</taxon>
        <taxon>50 kb inversion clade</taxon>
        <taxon>dalbergioids sensu lato</taxon>
        <taxon>Dalbergieae</taxon>
        <taxon>Pterocarpus clade</taxon>
        <taxon>Stylosanthes</taxon>
    </lineage>
</organism>
<dbReference type="EMBL" id="JASCZI010151117">
    <property type="protein sequence ID" value="MED6169684.1"/>
    <property type="molecule type" value="Genomic_DNA"/>
</dbReference>
<gene>
    <name evidence="1" type="ORF">PIB30_023546</name>
</gene>
<reference evidence="1 2" key="1">
    <citation type="journal article" date="2023" name="Plants (Basel)">
        <title>Bridging the Gap: Combining Genomics and Transcriptomics Approaches to Understand Stylosanthes scabra, an Orphan Legume from the Brazilian Caatinga.</title>
        <authorList>
            <person name="Ferreira-Neto J.R.C."/>
            <person name="da Silva M.D."/>
            <person name="Binneck E."/>
            <person name="de Melo N.F."/>
            <person name="da Silva R.H."/>
            <person name="de Melo A.L.T.M."/>
            <person name="Pandolfi V."/>
            <person name="Bustamante F.O."/>
            <person name="Brasileiro-Vidal A.C."/>
            <person name="Benko-Iseppon A.M."/>
        </authorList>
    </citation>
    <scope>NUCLEOTIDE SEQUENCE [LARGE SCALE GENOMIC DNA]</scope>
    <source>
        <tissue evidence="1">Leaves</tissue>
    </source>
</reference>
<dbReference type="InterPro" id="IPR008384">
    <property type="entry name" value="ARPC4"/>
</dbReference>
<proteinExistence type="predicted"/>
<name>A0ABU6V8H2_9FABA</name>
<sequence length="121" mass="13917">MREQVPPKKEMAHLYKLGNFEFGAIVRVFHWQISMDARSITSHLNSSGLSKTLGLIGGKWRFPCDGKTIIQEAKLSSTIREVLRNPNKWPFAFPCLLEVLRAEAFQVLRRNPVQVYDISFL</sequence>
<dbReference type="Pfam" id="PF05856">
    <property type="entry name" value="ARPC4"/>
    <property type="match status" value="1"/>
</dbReference>